<name>A0AAN7ZBP7_9COLE</name>
<dbReference type="GO" id="GO:0015074">
    <property type="term" value="P:DNA integration"/>
    <property type="evidence" value="ECO:0007669"/>
    <property type="project" value="InterPro"/>
</dbReference>
<evidence type="ECO:0000256" key="2">
    <source>
        <dbReference type="ARBA" id="ARBA00023172"/>
    </source>
</evidence>
<proteinExistence type="predicted"/>
<reference evidence="4 5" key="1">
    <citation type="journal article" date="2024" name="Insects">
        <title>An Improved Chromosome-Level Genome Assembly of the Firefly Pyrocoelia pectoralis.</title>
        <authorList>
            <person name="Fu X."/>
            <person name="Meyer-Rochow V.B."/>
            <person name="Ballantyne L."/>
            <person name="Zhu X."/>
        </authorList>
    </citation>
    <scope>NUCLEOTIDE SEQUENCE [LARGE SCALE GENOMIC DNA]</scope>
    <source>
        <strain evidence="4">XCY_ONT2</strain>
    </source>
</reference>
<dbReference type="AlphaFoldDB" id="A0AAN7ZBP7"/>
<dbReference type="GO" id="GO:0003677">
    <property type="term" value="F:DNA binding"/>
    <property type="evidence" value="ECO:0007669"/>
    <property type="project" value="UniProtKB-KW"/>
</dbReference>
<dbReference type="InterPro" id="IPR013762">
    <property type="entry name" value="Integrase-like_cat_sf"/>
</dbReference>
<evidence type="ECO:0000256" key="1">
    <source>
        <dbReference type="ARBA" id="ARBA00023125"/>
    </source>
</evidence>
<dbReference type="InterPro" id="IPR011010">
    <property type="entry name" value="DNA_brk_join_enz"/>
</dbReference>
<dbReference type="PANTHER" id="PTHR30349">
    <property type="entry name" value="PHAGE INTEGRASE-RELATED"/>
    <property type="match status" value="1"/>
</dbReference>
<dbReference type="Gene3D" id="1.10.443.10">
    <property type="entry name" value="Intergrase catalytic core"/>
    <property type="match status" value="1"/>
</dbReference>
<protein>
    <recommendedName>
        <fullName evidence="3">Tyr recombinase domain-containing protein</fullName>
    </recommendedName>
</protein>
<keyword evidence="2" id="KW-0233">DNA recombination</keyword>
<sequence>MANENSDEECINGTPPELQCVTNESALELLPQKSRTLYEKQYSKFKKWRIEKNAKNITENVLLAYLSSMSNHLKSSTLWSTYSMLKSTLAVKDNIDISKFRKLRTFLKKQNVGYKAKKSKIFSRDQLNRFLRDAPNHAYLMWKVCLLIGIAGACGRDELRQISIEDIADKDDLLVITIPDSKNWKKRIFTLTPEITEGINSLELFRKYAALRPAHCEHKAFFINYRLGKCSTQVVGVHTFAKIPSLIAQYLALPNPSAYTGHCYRRTSASLLADSGARIPTFKRHGRCKSTTVAEGYVEDSIRNKINMSRSILTGTSFVSVQSALDKSSLPELQGSSSNESSVETQVAGDTGTIKVSTSMGNTTIHFHNCSHFTIHVHKY</sequence>
<dbReference type="PROSITE" id="PS51898">
    <property type="entry name" value="TYR_RECOMBINASE"/>
    <property type="match status" value="1"/>
</dbReference>
<keyword evidence="5" id="KW-1185">Reference proteome</keyword>
<accession>A0AAN7ZBP7</accession>
<dbReference type="InterPro" id="IPR050090">
    <property type="entry name" value="Tyrosine_recombinase_XerCD"/>
</dbReference>
<dbReference type="SUPFAM" id="SSF56349">
    <property type="entry name" value="DNA breaking-rejoining enzymes"/>
    <property type="match status" value="1"/>
</dbReference>
<dbReference type="PANTHER" id="PTHR30349:SF41">
    <property type="entry name" value="INTEGRASE_RECOMBINASE PROTEIN MJ0367-RELATED"/>
    <property type="match status" value="1"/>
</dbReference>
<organism evidence="4 5">
    <name type="scientific">Pyrocoelia pectoralis</name>
    <dbReference type="NCBI Taxonomy" id="417401"/>
    <lineage>
        <taxon>Eukaryota</taxon>
        <taxon>Metazoa</taxon>
        <taxon>Ecdysozoa</taxon>
        <taxon>Arthropoda</taxon>
        <taxon>Hexapoda</taxon>
        <taxon>Insecta</taxon>
        <taxon>Pterygota</taxon>
        <taxon>Neoptera</taxon>
        <taxon>Endopterygota</taxon>
        <taxon>Coleoptera</taxon>
        <taxon>Polyphaga</taxon>
        <taxon>Elateriformia</taxon>
        <taxon>Elateroidea</taxon>
        <taxon>Lampyridae</taxon>
        <taxon>Lampyrinae</taxon>
        <taxon>Pyrocoelia</taxon>
    </lineage>
</organism>
<dbReference type="InterPro" id="IPR002104">
    <property type="entry name" value="Integrase_catalytic"/>
</dbReference>
<feature type="domain" description="Tyr recombinase" evidence="3">
    <location>
        <begin position="117"/>
        <end position="310"/>
    </location>
</feature>
<evidence type="ECO:0000313" key="4">
    <source>
        <dbReference type="EMBL" id="KAK5637852.1"/>
    </source>
</evidence>
<evidence type="ECO:0000259" key="3">
    <source>
        <dbReference type="PROSITE" id="PS51898"/>
    </source>
</evidence>
<gene>
    <name evidence="4" type="ORF">RI129_000150</name>
</gene>
<evidence type="ECO:0000313" key="5">
    <source>
        <dbReference type="Proteomes" id="UP001329430"/>
    </source>
</evidence>
<dbReference type="GO" id="GO:0006310">
    <property type="term" value="P:DNA recombination"/>
    <property type="evidence" value="ECO:0007669"/>
    <property type="project" value="UniProtKB-KW"/>
</dbReference>
<dbReference type="Proteomes" id="UP001329430">
    <property type="component" value="Unassembled WGS sequence"/>
</dbReference>
<keyword evidence="1" id="KW-0238">DNA-binding</keyword>
<dbReference type="EMBL" id="JAVRBK010000035">
    <property type="protein sequence ID" value="KAK5637852.1"/>
    <property type="molecule type" value="Genomic_DNA"/>
</dbReference>
<comment type="caution">
    <text evidence="4">The sequence shown here is derived from an EMBL/GenBank/DDBJ whole genome shotgun (WGS) entry which is preliminary data.</text>
</comment>